<proteinExistence type="predicted"/>
<dbReference type="EMBL" id="KZ678139">
    <property type="protein sequence ID" value="PSN64074.1"/>
    <property type="molecule type" value="Genomic_DNA"/>
</dbReference>
<dbReference type="Proteomes" id="UP000240883">
    <property type="component" value="Unassembled WGS sequence"/>
</dbReference>
<dbReference type="GO" id="GO:0006351">
    <property type="term" value="P:DNA-templated transcription"/>
    <property type="evidence" value="ECO:0007669"/>
    <property type="project" value="InterPro"/>
</dbReference>
<protein>
    <recommendedName>
        <fullName evidence="2">Xylanolytic transcriptional activator regulatory domain-containing protein</fullName>
    </recommendedName>
</protein>
<evidence type="ECO:0000259" key="2">
    <source>
        <dbReference type="SMART" id="SM00906"/>
    </source>
</evidence>
<dbReference type="GO" id="GO:0003700">
    <property type="term" value="F:DNA-binding transcription factor activity"/>
    <property type="evidence" value="ECO:0007669"/>
    <property type="project" value="InterPro"/>
</dbReference>
<evidence type="ECO:0000256" key="1">
    <source>
        <dbReference type="ARBA" id="ARBA00023242"/>
    </source>
</evidence>
<dbReference type="AlphaFoldDB" id="A0A2T2NF67"/>
<dbReference type="InterPro" id="IPR050987">
    <property type="entry name" value="AtrR-like"/>
</dbReference>
<evidence type="ECO:0000313" key="3">
    <source>
        <dbReference type="EMBL" id="PSN64074.1"/>
    </source>
</evidence>
<keyword evidence="4" id="KW-1185">Reference proteome</keyword>
<dbReference type="OrthoDB" id="103819at2759"/>
<dbReference type="STRING" id="1448308.A0A2T2NF67"/>
<dbReference type="PANTHER" id="PTHR46910:SF5">
    <property type="entry name" value="ZN(II)2CYS6 TRANSCRIPTION FACTOR (EUROFUNG)"/>
    <property type="match status" value="1"/>
</dbReference>
<dbReference type="InterPro" id="IPR007219">
    <property type="entry name" value="XnlR_reg_dom"/>
</dbReference>
<keyword evidence="1" id="KW-0539">Nucleus</keyword>
<dbReference type="CDD" id="cd12148">
    <property type="entry name" value="fungal_TF_MHR"/>
    <property type="match status" value="1"/>
</dbReference>
<dbReference type="GO" id="GO:0003677">
    <property type="term" value="F:DNA binding"/>
    <property type="evidence" value="ECO:0007669"/>
    <property type="project" value="InterPro"/>
</dbReference>
<dbReference type="PANTHER" id="PTHR46910">
    <property type="entry name" value="TRANSCRIPTION FACTOR PDR1"/>
    <property type="match status" value="1"/>
</dbReference>
<organism evidence="3 4">
    <name type="scientific">Corynespora cassiicola Philippines</name>
    <dbReference type="NCBI Taxonomy" id="1448308"/>
    <lineage>
        <taxon>Eukaryota</taxon>
        <taxon>Fungi</taxon>
        <taxon>Dikarya</taxon>
        <taxon>Ascomycota</taxon>
        <taxon>Pezizomycotina</taxon>
        <taxon>Dothideomycetes</taxon>
        <taxon>Pleosporomycetidae</taxon>
        <taxon>Pleosporales</taxon>
        <taxon>Corynesporascaceae</taxon>
        <taxon>Corynespora</taxon>
    </lineage>
</organism>
<evidence type="ECO:0000313" key="4">
    <source>
        <dbReference type="Proteomes" id="UP000240883"/>
    </source>
</evidence>
<feature type="domain" description="Xylanolytic transcriptional activator regulatory" evidence="2">
    <location>
        <begin position="282"/>
        <end position="356"/>
    </location>
</feature>
<name>A0A2T2NF67_CORCC</name>
<sequence length="631" mass="70804">MSARINCTHSAVASQTTSAKQRVLISSKYEQKIDEIAKGVDDLKGLLQSLNLDPEKSRDQIKSKVQLRNNIPTAPTGPSVRHHTDVTTCEPLWDHSVHIIDFLKVVIDDRNGTDAASDTNGVVSSLKELVHALEGPTSLCNAVPTVIRPSIVKERLQMPPMEAAIEALRWAKKHEEFYRMGLFSRILPLETFTDICKKVYFAVDEYSDIEFLLANGYLAYIFAEYVIVRKAEEYKEYSLLCRDNFHNGFAQLPLLLQPSMELVALLTIGTNSSIETSKGMMAWTLISNAANMCQTLGYHRQRPARGEADIALRTAQQNLFWSVYRLEKSLSVRFGRPSNIRDSDITLVLDEKNSQHIKQARIQGKVYEQLWSPTALSRSIKERTSMAEELAAELRALIAETRAGLIDATNHPDEDPEADPYKIVYKQCDLVCKSSLLTLILRAIPVPRGSMSGATDECIAVAREVLDVHEQCIHNVRNCESNPFMVTTYINWAILQTPFVPFSILFTRAIQRFDLDDLARLDRFTASLHPPRDAGPPKSITHPYHLYELLTKAARLYIESNNANSSSSDSTATTLVHADFADVAAGDFDFSAFGMEGLDWVGDGAAGLFGMSDWYYENQQMMSLLDEDMMF</sequence>
<reference evidence="3 4" key="1">
    <citation type="journal article" date="2018" name="Front. Microbiol.">
        <title>Genome-Wide Analysis of Corynespora cassiicola Leaf Fall Disease Putative Effectors.</title>
        <authorList>
            <person name="Lopez D."/>
            <person name="Ribeiro S."/>
            <person name="Label P."/>
            <person name="Fumanal B."/>
            <person name="Venisse J.S."/>
            <person name="Kohler A."/>
            <person name="de Oliveira R.R."/>
            <person name="Labutti K."/>
            <person name="Lipzen A."/>
            <person name="Lail K."/>
            <person name="Bauer D."/>
            <person name="Ohm R.A."/>
            <person name="Barry K.W."/>
            <person name="Spatafora J."/>
            <person name="Grigoriev I.V."/>
            <person name="Martin F.M."/>
            <person name="Pujade-Renaud V."/>
        </authorList>
    </citation>
    <scope>NUCLEOTIDE SEQUENCE [LARGE SCALE GENOMIC DNA]</scope>
    <source>
        <strain evidence="3 4">Philippines</strain>
    </source>
</reference>
<accession>A0A2T2NF67</accession>
<dbReference type="Pfam" id="PF04082">
    <property type="entry name" value="Fungal_trans"/>
    <property type="match status" value="1"/>
</dbReference>
<dbReference type="GO" id="GO:0008270">
    <property type="term" value="F:zinc ion binding"/>
    <property type="evidence" value="ECO:0007669"/>
    <property type="project" value="InterPro"/>
</dbReference>
<gene>
    <name evidence="3" type="ORF">BS50DRAFT_97537</name>
</gene>
<dbReference type="SMART" id="SM00906">
    <property type="entry name" value="Fungal_trans"/>
    <property type="match status" value="1"/>
</dbReference>